<dbReference type="InterPro" id="IPR009730">
    <property type="entry name" value="MFAP1_C"/>
</dbReference>
<dbReference type="EMBL" id="PQIB02000018">
    <property type="protein sequence ID" value="RLM54995.1"/>
    <property type="molecule type" value="Genomic_DNA"/>
</dbReference>
<evidence type="ECO:0000313" key="4">
    <source>
        <dbReference type="Proteomes" id="UP000275267"/>
    </source>
</evidence>
<dbReference type="Pfam" id="PF06991">
    <property type="entry name" value="MFAP1"/>
    <property type="match status" value="1"/>
</dbReference>
<accession>A0A3L6PFV8</accession>
<sequence>MSAMAGVSDAAIAVRDRLRGKIGLTRVRRYRRGMLPEWASDLNDGDDESIPRAASVLNSVSPRRRHSAARDDRRCVRLHGEVVSAAAEEEVEPREAEAAAEDDEAQEGRRRRIRERLRLREREEEELLPKEDEELPAKMGSDSESEHEADSGEEETCIAVVKPVFVPKPRRDTVVQREQIEEDRRLLEELARRRMEERRAETRRIVVEVIIKDEHLEKTQNEEPVADIDTDDDADEARDYEAWKNREIERIRRDREARLRKGESEKVRNMTGEKRMECESGNPKLLAKRKRMMKFMQRYYQKGAFCQEKADDGSQMSGLDDVYNKRVFSAPTGEDRMTGCYD</sequence>
<feature type="region of interest" description="Disordered" evidence="1">
    <location>
        <begin position="123"/>
        <end position="158"/>
    </location>
</feature>
<feature type="domain" description="Micro-fibrillar-associated protein 1 C-terminal" evidence="2">
    <location>
        <begin position="152"/>
        <end position="337"/>
    </location>
</feature>
<dbReference type="AlphaFoldDB" id="A0A3L6PFV8"/>
<gene>
    <name evidence="3" type="ORF">C2845_PM10G12020</name>
</gene>
<dbReference type="Proteomes" id="UP000275267">
    <property type="component" value="Unassembled WGS sequence"/>
</dbReference>
<evidence type="ECO:0000256" key="1">
    <source>
        <dbReference type="SAM" id="MobiDB-lite"/>
    </source>
</evidence>
<dbReference type="STRING" id="4540.A0A3L6PFV8"/>
<feature type="region of interest" description="Disordered" evidence="1">
    <location>
        <begin position="262"/>
        <end position="283"/>
    </location>
</feature>
<protein>
    <submittedName>
        <fullName evidence="3">Microfibrillar-associated protein 1-like</fullName>
    </submittedName>
</protein>
<feature type="region of interest" description="Disordered" evidence="1">
    <location>
        <begin position="86"/>
        <end position="109"/>
    </location>
</feature>
<dbReference type="PANTHER" id="PTHR15327">
    <property type="entry name" value="MICROFIBRIL-ASSOCIATED PROTEIN"/>
    <property type="match status" value="1"/>
</dbReference>
<dbReference type="OrthoDB" id="1111734at2759"/>
<name>A0A3L6PFV8_PANMI</name>
<comment type="caution">
    <text evidence="3">The sequence shown here is derived from an EMBL/GenBank/DDBJ whole genome shotgun (WGS) entry which is preliminary data.</text>
</comment>
<evidence type="ECO:0000313" key="3">
    <source>
        <dbReference type="EMBL" id="RLM54995.1"/>
    </source>
</evidence>
<feature type="compositionally biased region" description="Acidic residues" evidence="1">
    <location>
        <begin position="87"/>
        <end position="105"/>
    </location>
</feature>
<keyword evidence="4" id="KW-1185">Reference proteome</keyword>
<proteinExistence type="predicted"/>
<feature type="compositionally biased region" description="Basic and acidic residues" evidence="1">
    <location>
        <begin position="262"/>
        <end position="278"/>
    </location>
</feature>
<dbReference type="InterPro" id="IPR033194">
    <property type="entry name" value="MFAP1"/>
</dbReference>
<reference evidence="4" key="1">
    <citation type="journal article" date="2019" name="Nat. Commun.">
        <title>The genome of broomcorn millet.</title>
        <authorList>
            <person name="Zou C."/>
            <person name="Miki D."/>
            <person name="Li D."/>
            <person name="Tang Q."/>
            <person name="Xiao L."/>
            <person name="Rajput S."/>
            <person name="Deng P."/>
            <person name="Jia W."/>
            <person name="Huang R."/>
            <person name="Zhang M."/>
            <person name="Sun Y."/>
            <person name="Hu J."/>
            <person name="Fu X."/>
            <person name="Schnable P.S."/>
            <person name="Li F."/>
            <person name="Zhang H."/>
            <person name="Feng B."/>
            <person name="Zhu X."/>
            <person name="Liu R."/>
            <person name="Schnable J.C."/>
            <person name="Zhu J.-K."/>
            <person name="Zhang H."/>
        </authorList>
    </citation>
    <scope>NUCLEOTIDE SEQUENCE [LARGE SCALE GENOMIC DNA]</scope>
</reference>
<organism evidence="3 4">
    <name type="scientific">Panicum miliaceum</name>
    <name type="common">Proso millet</name>
    <name type="synonym">Broomcorn millet</name>
    <dbReference type="NCBI Taxonomy" id="4540"/>
    <lineage>
        <taxon>Eukaryota</taxon>
        <taxon>Viridiplantae</taxon>
        <taxon>Streptophyta</taxon>
        <taxon>Embryophyta</taxon>
        <taxon>Tracheophyta</taxon>
        <taxon>Spermatophyta</taxon>
        <taxon>Magnoliopsida</taxon>
        <taxon>Liliopsida</taxon>
        <taxon>Poales</taxon>
        <taxon>Poaceae</taxon>
        <taxon>PACMAD clade</taxon>
        <taxon>Panicoideae</taxon>
        <taxon>Panicodae</taxon>
        <taxon>Paniceae</taxon>
        <taxon>Panicinae</taxon>
        <taxon>Panicum</taxon>
        <taxon>Panicum sect. Panicum</taxon>
    </lineage>
</organism>
<evidence type="ECO:0000259" key="2">
    <source>
        <dbReference type="Pfam" id="PF06991"/>
    </source>
</evidence>